<organism evidence="2 3">
    <name type="scientific">Clostridium neuense</name>
    <dbReference type="NCBI Taxonomy" id="1728934"/>
    <lineage>
        <taxon>Bacteria</taxon>
        <taxon>Bacillati</taxon>
        <taxon>Bacillota</taxon>
        <taxon>Clostridia</taxon>
        <taxon>Eubacteriales</taxon>
        <taxon>Clostridiaceae</taxon>
        <taxon>Clostridium</taxon>
    </lineage>
</organism>
<dbReference type="EMBL" id="JBJIAA010000036">
    <property type="protein sequence ID" value="MFL0253334.1"/>
    <property type="molecule type" value="Genomic_DNA"/>
</dbReference>
<evidence type="ECO:0000313" key="3">
    <source>
        <dbReference type="Proteomes" id="UP001623592"/>
    </source>
</evidence>
<dbReference type="Gene3D" id="3.20.20.70">
    <property type="entry name" value="Aldolase class I"/>
    <property type="match status" value="1"/>
</dbReference>
<dbReference type="RefSeq" id="WP_406790003.1">
    <property type="nucleotide sequence ID" value="NZ_JBJIAA010000036.1"/>
</dbReference>
<name>A0ABW8TQR7_9CLOT</name>
<accession>A0ABW8TQR7</accession>
<sequence>MKFFLDTANVDEIKEANDMGVICGVTTNPSLIAKEG</sequence>
<dbReference type="InterPro" id="IPR013785">
    <property type="entry name" value="Aldolase_TIM"/>
</dbReference>
<comment type="caution">
    <text evidence="2">The sequence shown here is derived from an EMBL/GenBank/DDBJ whole genome shotgun (WGS) entry which is preliminary data.</text>
</comment>
<evidence type="ECO:0000313" key="2">
    <source>
        <dbReference type="EMBL" id="MFL0253334.1"/>
    </source>
</evidence>
<dbReference type="Pfam" id="PF00923">
    <property type="entry name" value="TAL_FSA"/>
    <property type="match status" value="1"/>
</dbReference>
<dbReference type="InterPro" id="IPR018225">
    <property type="entry name" value="Transaldolase_AS"/>
</dbReference>
<evidence type="ECO:0000256" key="1">
    <source>
        <dbReference type="ARBA" id="ARBA00023270"/>
    </source>
</evidence>
<keyword evidence="1" id="KW-0704">Schiff base</keyword>
<keyword evidence="3" id="KW-1185">Reference proteome</keyword>
<protein>
    <submittedName>
        <fullName evidence="2">Transaldolase family protein</fullName>
    </submittedName>
</protein>
<proteinExistence type="predicted"/>
<dbReference type="PROSITE" id="PS01054">
    <property type="entry name" value="TRANSALDOLASE_1"/>
    <property type="match status" value="1"/>
</dbReference>
<dbReference type="Proteomes" id="UP001623592">
    <property type="component" value="Unassembled WGS sequence"/>
</dbReference>
<dbReference type="SUPFAM" id="SSF51569">
    <property type="entry name" value="Aldolase"/>
    <property type="match status" value="1"/>
</dbReference>
<feature type="non-terminal residue" evidence="2">
    <location>
        <position position="36"/>
    </location>
</feature>
<dbReference type="InterPro" id="IPR001585">
    <property type="entry name" value="TAL/FSA"/>
</dbReference>
<reference evidence="2 3" key="1">
    <citation type="submission" date="2024-11" db="EMBL/GenBank/DDBJ databases">
        <authorList>
            <person name="Heng Y.C."/>
            <person name="Lim A.C.H."/>
            <person name="Lee J.K.Y."/>
            <person name="Kittelmann S."/>
        </authorList>
    </citation>
    <scope>NUCLEOTIDE SEQUENCE [LARGE SCALE GENOMIC DNA]</scope>
    <source>
        <strain evidence="2 3">WILCCON 0114</strain>
    </source>
</reference>
<gene>
    <name evidence="2" type="ORF">ACJDT4_23280</name>
</gene>